<evidence type="ECO:0000313" key="2">
    <source>
        <dbReference type="Proteomes" id="UP000309038"/>
    </source>
</evidence>
<protein>
    <submittedName>
        <fullName evidence="1">Uncharacterized protein</fullName>
    </submittedName>
</protein>
<dbReference type="EMBL" id="SGPJ01000466">
    <property type="protein sequence ID" value="THG94313.1"/>
    <property type="molecule type" value="Genomic_DNA"/>
</dbReference>
<sequence length="764" mass="86102">DPMCPSIEDPESRAKRLDISFREEYRGQAADQFLMALPKYEKMYSSDQHYGRTIVILQSSGTGKSRLVKELGEAIPTLSVCFRKGEDPSYGWPPCDTPAYRFFSTDRGSESIFGEELAAAFLGALMDVMNTCLDKTHDIPVSRRMSAWDIEDPAHIKDSSRYRCFEEVVKQATELLREKREHLDKLSNKKFENLRSVLTWHQDLFKILVLPAMTALAKSLHALNYKRFILAFDECGELNMGDLRRSSQLPIKRSSLVALQRIIKASDIHQPSDVTFWSLLLDTKLSVFKFAATGAIASSFRLRDGFKPLPVWMYLGFDQMVEGKEPRTAREANSFLWLAQFGRPLWSFCDARYDLLRSARLKLFASGEFSPWIESHVFAAYANRVLLEVADSEASRFLATDAVSTHMRMLMGVIDHTFVVTKAPSEPILAIAAAIALNEKPKSEPPQYIKAMDTLLASLIIPGIVLDRGVQGELCTRLLLTVARDEAVRTTSKAFAGLDAINPIKLSTFLKTLLGYDLGLCQEDDEQNTMGEDLQCWADEVWINFTHFAEVDGEINTMSEDFLCMLWSRTCAIQCRLQQPVIDGFFVGYKGDLDKPLDKSSFVVISYKTKARSTSATLAEINGLVSPAIGDSNERRVPEHVVLFMDLGTTTSFTKGLRVSDAVKIWSHLSYAKAGKATRWQGYAVEGDKEDARYCLNVRGHRATSYPVIAQSEQLFQWLFQRLFQRVLLCDQDDFPEYAENLQGATMITCNPQAAVTTELQKTL</sequence>
<evidence type="ECO:0000313" key="1">
    <source>
        <dbReference type="EMBL" id="THG94313.1"/>
    </source>
</evidence>
<dbReference type="Proteomes" id="UP000309038">
    <property type="component" value="Unassembled WGS sequence"/>
</dbReference>
<dbReference type="AlphaFoldDB" id="A0A4S4K906"/>
<accession>A0A4S4K906</accession>
<reference evidence="1 2" key="1">
    <citation type="submission" date="2019-02" db="EMBL/GenBank/DDBJ databases">
        <title>Genome sequencing of the rare red list fungi Phlebia centrifuga.</title>
        <authorList>
            <person name="Buettner E."/>
            <person name="Kellner H."/>
        </authorList>
    </citation>
    <scope>NUCLEOTIDE SEQUENCE [LARGE SCALE GENOMIC DNA]</scope>
    <source>
        <strain evidence="1 2">DSM 108282</strain>
    </source>
</reference>
<proteinExistence type="predicted"/>
<keyword evidence="2" id="KW-1185">Reference proteome</keyword>
<dbReference type="PANTHER" id="PTHR33266">
    <property type="entry name" value="CHROMOSOME 15, WHOLE GENOME SHOTGUN SEQUENCE"/>
    <property type="match status" value="1"/>
</dbReference>
<organism evidence="1 2">
    <name type="scientific">Hermanssonia centrifuga</name>
    <dbReference type="NCBI Taxonomy" id="98765"/>
    <lineage>
        <taxon>Eukaryota</taxon>
        <taxon>Fungi</taxon>
        <taxon>Dikarya</taxon>
        <taxon>Basidiomycota</taxon>
        <taxon>Agaricomycotina</taxon>
        <taxon>Agaricomycetes</taxon>
        <taxon>Polyporales</taxon>
        <taxon>Meruliaceae</taxon>
        <taxon>Hermanssonia</taxon>
    </lineage>
</organism>
<gene>
    <name evidence="1" type="ORF">EW026_g7126</name>
</gene>
<comment type="caution">
    <text evidence="1">The sequence shown here is derived from an EMBL/GenBank/DDBJ whole genome shotgun (WGS) entry which is preliminary data.</text>
</comment>
<feature type="non-terminal residue" evidence="1">
    <location>
        <position position="1"/>
    </location>
</feature>
<name>A0A4S4K906_9APHY</name>
<dbReference type="PANTHER" id="PTHR33266:SF1">
    <property type="entry name" value="F-BOX DOMAIN-CONTAINING PROTEIN"/>
    <property type="match status" value="1"/>
</dbReference>